<dbReference type="EMBL" id="AP018823">
    <property type="protein sequence ID" value="BBF86387.1"/>
    <property type="molecule type" value="Genomic_DNA"/>
</dbReference>
<protein>
    <submittedName>
        <fullName evidence="6">Glycerol-3-phosphate ABC transporter, ATP-binding protein UgpC</fullName>
    </submittedName>
</protein>
<dbReference type="PROSITE" id="PS00211">
    <property type="entry name" value="ABC_TRANSPORTER_1"/>
    <property type="match status" value="1"/>
</dbReference>
<dbReference type="SUPFAM" id="SSF50331">
    <property type="entry name" value="MOP-like"/>
    <property type="match status" value="1"/>
</dbReference>
<dbReference type="InterPro" id="IPR003439">
    <property type="entry name" value="ABC_transporter-like_ATP-bd"/>
</dbReference>
<dbReference type="PANTHER" id="PTHR43875">
    <property type="entry name" value="MALTODEXTRIN IMPORT ATP-BINDING PROTEIN MSMX"/>
    <property type="match status" value="1"/>
</dbReference>
<dbReference type="GO" id="GO:0140359">
    <property type="term" value="F:ABC-type transporter activity"/>
    <property type="evidence" value="ECO:0007669"/>
    <property type="project" value="InterPro"/>
</dbReference>
<dbReference type="SMART" id="SM00382">
    <property type="entry name" value="AAA"/>
    <property type="match status" value="1"/>
</dbReference>
<dbReference type="InterPro" id="IPR003593">
    <property type="entry name" value="AAA+_ATPase"/>
</dbReference>
<dbReference type="PROSITE" id="PS50893">
    <property type="entry name" value="ABC_TRANSPORTER_2"/>
    <property type="match status" value="1"/>
</dbReference>
<keyword evidence="4 6" id="KW-0067">ATP-binding</keyword>
<sequence>MAEVCLRDLVKVYEQQVVVRGIHLEIPDGALVVLVGPSGCGKSTTLRMIAGLESISHGQLLIDGKLANELPPQERGVAMVFQSYALYPHMTVQENLAFSLKLAGISAAERQKRIDVAVKTLELAPYLNRRPAELSGGQRQRVAMGRAIVREPRVFLFDEPLSNLDAKLRNQMRVEIKRLQHRLKVTTVYVTHDQVEAMTLADIMVVMKDGAIVQQGSPLEVFQNPANHFVASFIGTPQMNFFHGTLQQEGEHFYFASPALRIPLDRTRFGPALTHGQHVCAGLRPEDILPHWPDEAPPAAETFAATITLSEMLGNETLLFAESASGPLIARQLPPRPVADGQTLRFAIRSANLHLFDADSGISLRADRPQSQETIAP</sequence>
<dbReference type="InterPro" id="IPR015855">
    <property type="entry name" value="ABC_transpr_MalK-like"/>
</dbReference>
<dbReference type="InterPro" id="IPR012340">
    <property type="entry name" value="NA-bd_OB-fold"/>
</dbReference>
<dbReference type="GO" id="GO:0055052">
    <property type="term" value="C:ATP-binding cassette (ABC) transporter complex, substrate-binding subunit-containing"/>
    <property type="evidence" value="ECO:0007669"/>
    <property type="project" value="TreeGrafter"/>
</dbReference>
<dbReference type="RefSeq" id="WP_089084600.1">
    <property type="nucleotide sequence ID" value="NZ_AP018823.1"/>
</dbReference>
<reference evidence="7" key="1">
    <citation type="journal article" date="2017" name="Biotechnol. Biofuels">
        <title>Evaluation of environmental bacterial communities as a factor affecting the growth of duckweed Lemna minor.</title>
        <authorList>
            <person name="Ishizawa H."/>
            <person name="Kuroda M."/>
            <person name="Morikawa M."/>
            <person name="Ike M."/>
        </authorList>
    </citation>
    <scope>NUCLEOTIDE SEQUENCE [LARGE SCALE GENOMIC DNA]</scope>
    <source>
        <strain evidence="7">H3</strain>
    </source>
</reference>
<dbReference type="NCBIfam" id="NF008653">
    <property type="entry name" value="PRK11650.1"/>
    <property type="match status" value="1"/>
</dbReference>
<dbReference type="Gene3D" id="2.40.50.140">
    <property type="entry name" value="Nucleic acid-binding proteins"/>
    <property type="match status" value="1"/>
</dbReference>
<reference evidence="6 7" key="2">
    <citation type="journal article" date="2017" name="Genome Announc.">
        <title>Draft genome sequence of Aquitalea magnusonii strain H3, a plant growth-promoting bacterium of duckweed Lemna minor.</title>
        <authorList>
            <person name="Ishizawa H."/>
            <person name="Kuroda M."/>
            <person name="Ike M."/>
        </authorList>
    </citation>
    <scope>NUCLEOTIDE SEQUENCE [LARGE SCALE GENOMIC DNA]</scope>
    <source>
        <strain evidence="6 7">H3</strain>
    </source>
</reference>
<dbReference type="FunFam" id="3.40.50.300:FF:000042">
    <property type="entry name" value="Maltose/maltodextrin ABC transporter, ATP-binding protein"/>
    <property type="match status" value="1"/>
</dbReference>
<dbReference type="InterPro" id="IPR027417">
    <property type="entry name" value="P-loop_NTPase"/>
</dbReference>
<dbReference type="CDD" id="cd03301">
    <property type="entry name" value="ABC_MalK_N"/>
    <property type="match status" value="1"/>
</dbReference>
<evidence type="ECO:0000313" key="6">
    <source>
        <dbReference type="EMBL" id="BBF86387.1"/>
    </source>
</evidence>
<dbReference type="KEGG" id="amah:DLM_2786"/>
<dbReference type="Gene3D" id="3.40.50.300">
    <property type="entry name" value="P-loop containing nucleotide triphosphate hydrolases"/>
    <property type="match status" value="1"/>
</dbReference>
<dbReference type="STRING" id="332411.VI06_07845"/>
<accession>A0A3G9GLY8</accession>
<feature type="domain" description="ABC transporter" evidence="5">
    <location>
        <begin position="4"/>
        <end position="234"/>
    </location>
</feature>
<dbReference type="AlphaFoldDB" id="A0A3G9GLY8"/>
<dbReference type="SUPFAM" id="SSF52540">
    <property type="entry name" value="P-loop containing nucleoside triphosphate hydrolases"/>
    <property type="match status" value="1"/>
</dbReference>
<evidence type="ECO:0000256" key="1">
    <source>
        <dbReference type="ARBA" id="ARBA00022448"/>
    </source>
</evidence>
<dbReference type="InterPro" id="IPR017871">
    <property type="entry name" value="ABC_transporter-like_CS"/>
</dbReference>
<dbReference type="InterPro" id="IPR040582">
    <property type="entry name" value="OB_MalK-like"/>
</dbReference>
<keyword evidence="3" id="KW-0547">Nucleotide-binding</keyword>
<evidence type="ECO:0000256" key="3">
    <source>
        <dbReference type="ARBA" id="ARBA00022741"/>
    </source>
</evidence>
<evidence type="ECO:0000256" key="4">
    <source>
        <dbReference type="ARBA" id="ARBA00022840"/>
    </source>
</evidence>
<dbReference type="GO" id="GO:0008643">
    <property type="term" value="P:carbohydrate transport"/>
    <property type="evidence" value="ECO:0007669"/>
    <property type="project" value="InterPro"/>
</dbReference>
<keyword evidence="7" id="KW-1185">Reference proteome</keyword>
<keyword evidence="2" id="KW-1003">Cell membrane</keyword>
<dbReference type="GO" id="GO:0016887">
    <property type="term" value="F:ATP hydrolysis activity"/>
    <property type="evidence" value="ECO:0007669"/>
    <property type="project" value="InterPro"/>
</dbReference>
<reference evidence="7" key="3">
    <citation type="journal article" date="2017" name="Plant Physiol. Biochem.">
        <title>Differential oxidative and antioxidative response of duckweed Lemna minor toward plant growth promoting/inhibiting bacteria.</title>
        <authorList>
            <person name="Ishizawa H."/>
            <person name="Kuroda M."/>
            <person name="Morikawa M."/>
            <person name="Ike M."/>
        </authorList>
    </citation>
    <scope>NUCLEOTIDE SEQUENCE [LARGE SCALE GENOMIC DNA]</scope>
    <source>
        <strain evidence="7">H3</strain>
    </source>
</reference>
<dbReference type="Pfam" id="PF17912">
    <property type="entry name" value="OB_MalK"/>
    <property type="match status" value="1"/>
</dbReference>
<dbReference type="InterPro" id="IPR008995">
    <property type="entry name" value="Mo/tungstate-bd_C_term_dom"/>
</dbReference>
<proteinExistence type="predicted"/>
<dbReference type="GO" id="GO:0005524">
    <property type="term" value="F:ATP binding"/>
    <property type="evidence" value="ECO:0007669"/>
    <property type="project" value="UniProtKB-KW"/>
</dbReference>
<dbReference type="Pfam" id="PF00005">
    <property type="entry name" value="ABC_tran"/>
    <property type="match status" value="1"/>
</dbReference>
<gene>
    <name evidence="6" type="ORF">DLM_2786</name>
</gene>
<evidence type="ECO:0000259" key="5">
    <source>
        <dbReference type="PROSITE" id="PS50893"/>
    </source>
</evidence>
<dbReference type="Gene3D" id="2.40.50.100">
    <property type="match status" value="1"/>
</dbReference>
<dbReference type="OrthoDB" id="5298774at2"/>
<keyword evidence="1" id="KW-0813">Transport</keyword>
<keyword evidence="2" id="KW-0472">Membrane</keyword>
<evidence type="ECO:0000256" key="2">
    <source>
        <dbReference type="ARBA" id="ARBA00022475"/>
    </source>
</evidence>
<organism evidence="6 7">
    <name type="scientific">Aquitalea magnusonii</name>
    <dbReference type="NCBI Taxonomy" id="332411"/>
    <lineage>
        <taxon>Bacteria</taxon>
        <taxon>Pseudomonadati</taxon>
        <taxon>Pseudomonadota</taxon>
        <taxon>Betaproteobacteria</taxon>
        <taxon>Neisseriales</taxon>
        <taxon>Chromobacteriaceae</taxon>
        <taxon>Aquitalea</taxon>
    </lineage>
</organism>
<evidence type="ECO:0000313" key="7">
    <source>
        <dbReference type="Proteomes" id="UP000198290"/>
    </source>
</evidence>
<dbReference type="InterPro" id="IPR047641">
    <property type="entry name" value="ABC_transpr_MalK/UgpC-like"/>
</dbReference>
<name>A0A3G9GLY8_9NEIS</name>
<dbReference type="PANTHER" id="PTHR43875:SF1">
    <property type="entry name" value="OSMOPROTECTIVE COMPOUNDS UPTAKE ATP-BINDING PROTEIN GGTA"/>
    <property type="match status" value="1"/>
</dbReference>
<dbReference type="Proteomes" id="UP000198290">
    <property type="component" value="Chromosome"/>
</dbReference>